<feature type="domain" description="Methyltransferase" evidence="2">
    <location>
        <begin position="222"/>
        <end position="362"/>
    </location>
</feature>
<keyword evidence="4" id="KW-1185">Reference proteome</keyword>
<dbReference type="GO" id="GO:0005737">
    <property type="term" value="C:cytoplasm"/>
    <property type="evidence" value="ECO:0007669"/>
    <property type="project" value="TreeGrafter"/>
</dbReference>
<dbReference type="InterPro" id="IPR029063">
    <property type="entry name" value="SAM-dependent_MTases_sf"/>
</dbReference>
<dbReference type="Gene3D" id="3.40.50.150">
    <property type="entry name" value="Vaccinia Virus protein VP39"/>
    <property type="match status" value="1"/>
</dbReference>
<dbReference type="EMBL" id="JAGTXO010000001">
    <property type="protein sequence ID" value="KAG8470119.1"/>
    <property type="molecule type" value="Genomic_DNA"/>
</dbReference>
<evidence type="ECO:0000259" key="2">
    <source>
        <dbReference type="Pfam" id="PF13679"/>
    </source>
</evidence>
<organism evidence="3 4">
    <name type="scientific">Diacronema lutheri</name>
    <name type="common">Unicellular marine alga</name>
    <name type="synonym">Monochrysis lutheri</name>
    <dbReference type="NCBI Taxonomy" id="2081491"/>
    <lineage>
        <taxon>Eukaryota</taxon>
        <taxon>Haptista</taxon>
        <taxon>Haptophyta</taxon>
        <taxon>Pavlovophyceae</taxon>
        <taxon>Pavlovales</taxon>
        <taxon>Pavlovaceae</taxon>
        <taxon>Diacronema</taxon>
    </lineage>
</organism>
<feature type="chain" id="PRO_5035148122" description="Methyltransferase domain-containing protein" evidence="1">
    <location>
        <begin position="27"/>
        <end position="468"/>
    </location>
</feature>
<evidence type="ECO:0000313" key="4">
    <source>
        <dbReference type="Proteomes" id="UP000751190"/>
    </source>
</evidence>
<protein>
    <recommendedName>
        <fullName evidence="2">Methyltransferase domain-containing protein</fullName>
    </recommendedName>
</protein>
<dbReference type="AlphaFoldDB" id="A0A8J5Y2M8"/>
<gene>
    <name evidence="3" type="ORF">KFE25_008540</name>
</gene>
<evidence type="ECO:0000313" key="3">
    <source>
        <dbReference type="EMBL" id="KAG8470119.1"/>
    </source>
</evidence>
<sequence>MAVKRSRTWSSTFLVLSVVGARATRATTSPANVLLVRSLPWARSPTWVADWLHTEVRERSGISPVSLEVVLRKAGPRRLADGTEQLHTGTAIVRFASEAESLRALELFSAALSGFVLHAELLREEPPVERAPRAADARADGAAPRLLAARRREHQRNRRGREHEQLDLLLARVERRAGHLAVESAPPRARRIDWEALPPALDPCNSARRMLPGTMRGERKRLTVEVFAQLLDELLPGALARESARGAAIAQPTAPLTLVDCGSGTGNLLLPLAALSAPGVEWVGIDMKHRSVQLLEQRITNASTHLPARVRVWAGLIDEYAGPCDAVLSLHACGGASDAALALAARRGVPYIVSPCCVGKLRRGPRSGWLAGLLGDGASDGPGGESTFASIAACADAASPGADALVRSRRARAKLVVEQDRLAAAREGGGAECRLIDMGLGGADEVEVALGSSHLRHVLVGRFPSPAS</sequence>
<dbReference type="OrthoDB" id="207002at2759"/>
<keyword evidence="1" id="KW-0732">Signal</keyword>
<reference evidence="3" key="1">
    <citation type="submission" date="2021-05" db="EMBL/GenBank/DDBJ databases">
        <title>The genome of the haptophyte Pavlova lutheri (Diacronema luteri, Pavlovales) - a model for lipid biosynthesis in eukaryotic algae.</title>
        <authorList>
            <person name="Hulatt C.J."/>
            <person name="Posewitz M.C."/>
        </authorList>
    </citation>
    <scope>NUCLEOTIDE SEQUENCE</scope>
    <source>
        <strain evidence="3">NIVA-4/92</strain>
    </source>
</reference>
<dbReference type="Proteomes" id="UP000751190">
    <property type="component" value="Unassembled WGS sequence"/>
</dbReference>
<dbReference type="Pfam" id="PF13679">
    <property type="entry name" value="Methyltransf_32"/>
    <property type="match status" value="1"/>
</dbReference>
<accession>A0A8J5Y2M8</accession>
<dbReference type="InterPro" id="IPR025714">
    <property type="entry name" value="Methyltranfer_dom"/>
</dbReference>
<comment type="caution">
    <text evidence="3">The sequence shown here is derived from an EMBL/GenBank/DDBJ whole genome shotgun (WGS) entry which is preliminary data.</text>
</comment>
<dbReference type="PANTHER" id="PTHR13369:SF0">
    <property type="entry name" value="GLUTATHIONE S-TRANSFERASE C-TERMINAL DOMAIN-CONTAINING PROTEIN"/>
    <property type="match status" value="1"/>
</dbReference>
<dbReference type="OMA" id="CNSARRM"/>
<feature type="signal peptide" evidence="1">
    <location>
        <begin position="1"/>
        <end position="26"/>
    </location>
</feature>
<name>A0A8J5Y2M8_DIALT</name>
<dbReference type="PANTHER" id="PTHR13369">
    <property type="match status" value="1"/>
</dbReference>
<dbReference type="SUPFAM" id="SSF53335">
    <property type="entry name" value="S-adenosyl-L-methionine-dependent methyltransferases"/>
    <property type="match status" value="1"/>
</dbReference>
<proteinExistence type="predicted"/>
<evidence type="ECO:0000256" key="1">
    <source>
        <dbReference type="SAM" id="SignalP"/>
    </source>
</evidence>